<dbReference type="Pfam" id="PF00583">
    <property type="entry name" value="Acetyltransf_1"/>
    <property type="match status" value="1"/>
</dbReference>
<dbReference type="InterPro" id="IPR000182">
    <property type="entry name" value="GNAT_dom"/>
</dbReference>
<evidence type="ECO:0000313" key="2">
    <source>
        <dbReference type="EMBL" id="MBB2903242.1"/>
    </source>
</evidence>
<dbReference type="GO" id="GO:0016747">
    <property type="term" value="F:acyltransferase activity, transferring groups other than amino-acyl groups"/>
    <property type="evidence" value="ECO:0007669"/>
    <property type="project" value="InterPro"/>
</dbReference>
<feature type="domain" description="N-acetyltransferase" evidence="1">
    <location>
        <begin position="13"/>
        <end position="171"/>
    </location>
</feature>
<protein>
    <submittedName>
        <fullName evidence="2">Putative acetyltransferase</fullName>
    </submittedName>
</protein>
<reference evidence="2 3" key="2">
    <citation type="submission" date="2020-08" db="EMBL/GenBank/DDBJ databases">
        <authorList>
            <person name="Partida-Martinez L."/>
            <person name="Huntemann M."/>
            <person name="Clum A."/>
            <person name="Wang J."/>
            <person name="Palaniappan K."/>
            <person name="Ritter S."/>
            <person name="Chen I.-M."/>
            <person name="Stamatis D."/>
            <person name="Reddy T."/>
            <person name="O'Malley R."/>
            <person name="Daum C."/>
            <person name="Shapiro N."/>
            <person name="Ivanova N."/>
            <person name="Kyrpides N."/>
            <person name="Woyke T."/>
        </authorList>
    </citation>
    <scope>NUCLEOTIDE SEQUENCE [LARGE SCALE GENOMIC DNA]</scope>
    <source>
        <strain evidence="2 3">AS2.23</strain>
    </source>
</reference>
<proteinExistence type="predicted"/>
<dbReference type="PANTHER" id="PTHR39173:SF1">
    <property type="entry name" value="ACETYLTRANSFERASE"/>
    <property type="match status" value="1"/>
</dbReference>
<dbReference type="AlphaFoldDB" id="A0A7W4XZ62"/>
<dbReference type="EMBL" id="JACHVY010000006">
    <property type="protein sequence ID" value="MBB2903242.1"/>
    <property type="molecule type" value="Genomic_DNA"/>
</dbReference>
<reference evidence="2 3" key="1">
    <citation type="submission" date="2020-08" db="EMBL/GenBank/DDBJ databases">
        <title>The Agave Microbiome: Exploring the role of microbial communities in plant adaptations to desert environments.</title>
        <authorList>
            <person name="Partida-Martinez L.P."/>
        </authorList>
    </citation>
    <scope>NUCLEOTIDE SEQUENCE [LARGE SCALE GENOMIC DNA]</scope>
    <source>
        <strain evidence="2 3">AS2.23</strain>
    </source>
</reference>
<sequence length="171" mass="18728">MAHLINPRASVAVSLRAVAAEPGWDEHSVYVGAADRDDAVFAAWVDELIDDARAGSPRPDGFVPSTNLWWVQGEQYLGRVQIRHRLTPFLREFGGHIGYYVVPQERRRGHATAILAAALPVAAALGIECALVTCDVDNTASRRTIEVNGGLFQDQRGPKLRYWVPTGPTLT</sequence>
<accession>A0A7W4XZ62</accession>
<gene>
    <name evidence="2" type="ORF">FHR75_004084</name>
</gene>
<dbReference type="SUPFAM" id="SSF55729">
    <property type="entry name" value="Acyl-CoA N-acyltransferases (Nat)"/>
    <property type="match status" value="1"/>
</dbReference>
<dbReference type="PANTHER" id="PTHR39173">
    <property type="entry name" value="ACETYLTRANSFERASE"/>
    <property type="match status" value="1"/>
</dbReference>
<dbReference type="PROSITE" id="PS51186">
    <property type="entry name" value="GNAT"/>
    <property type="match status" value="1"/>
</dbReference>
<dbReference type="RefSeq" id="WP_183392868.1">
    <property type="nucleotide sequence ID" value="NZ_JACHVY010000006.1"/>
</dbReference>
<dbReference type="InterPro" id="IPR016181">
    <property type="entry name" value="Acyl_CoA_acyltransferase"/>
</dbReference>
<organism evidence="2 3">
    <name type="scientific">Kineococcus radiotolerans</name>
    <dbReference type="NCBI Taxonomy" id="131568"/>
    <lineage>
        <taxon>Bacteria</taxon>
        <taxon>Bacillati</taxon>
        <taxon>Actinomycetota</taxon>
        <taxon>Actinomycetes</taxon>
        <taxon>Kineosporiales</taxon>
        <taxon>Kineosporiaceae</taxon>
        <taxon>Kineococcus</taxon>
    </lineage>
</organism>
<name>A0A7W4XZ62_KINRA</name>
<evidence type="ECO:0000313" key="3">
    <source>
        <dbReference type="Proteomes" id="UP000533269"/>
    </source>
</evidence>
<evidence type="ECO:0000259" key="1">
    <source>
        <dbReference type="PROSITE" id="PS51186"/>
    </source>
</evidence>
<dbReference type="Gene3D" id="3.40.630.30">
    <property type="match status" value="1"/>
</dbReference>
<keyword evidence="2" id="KW-0808">Transferase</keyword>
<dbReference type="Proteomes" id="UP000533269">
    <property type="component" value="Unassembled WGS sequence"/>
</dbReference>
<comment type="caution">
    <text evidence="2">The sequence shown here is derived from an EMBL/GenBank/DDBJ whole genome shotgun (WGS) entry which is preliminary data.</text>
</comment>